<evidence type="ECO:0000256" key="3">
    <source>
        <dbReference type="ARBA" id="ARBA00022452"/>
    </source>
</evidence>
<evidence type="ECO:0000259" key="12">
    <source>
        <dbReference type="Pfam" id="PF07715"/>
    </source>
</evidence>
<dbReference type="RefSeq" id="WP_254083391.1">
    <property type="nucleotide sequence ID" value="NZ_JAHESE010000003.1"/>
</dbReference>
<keyword evidence="13" id="KW-0675">Receptor</keyword>
<dbReference type="GO" id="GO:0009279">
    <property type="term" value="C:cell outer membrane"/>
    <property type="evidence" value="ECO:0007669"/>
    <property type="project" value="UniProtKB-SubCell"/>
</dbReference>
<keyword evidence="14" id="KW-1185">Reference proteome</keyword>
<dbReference type="Gene3D" id="2.60.40.1120">
    <property type="entry name" value="Carboxypeptidase-like, regulatory domain"/>
    <property type="match status" value="1"/>
</dbReference>
<dbReference type="InterPro" id="IPR023997">
    <property type="entry name" value="TonB-dep_OMP_SusC/RagA_CS"/>
</dbReference>
<feature type="domain" description="TonB-dependent receptor plug" evidence="12">
    <location>
        <begin position="114"/>
        <end position="219"/>
    </location>
</feature>
<dbReference type="Pfam" id="PF07715">
    <property type="entry name" value="Plug"/>
    <property type="match status" value="1"/>
</dbReference>
<evidence type="ECO:0000256" key="6">
    <source>
        <dbReference type="ARBA" id="ARBA00023136"/>
    </source>
</evidence>
<feature type="chain" id="PRO_5042986921" evidence="10">
    <location>
        <begin position="20"/>
        <end position="993"/>
    </location>
</feature>
<evidence type="ECO:0000256" key="4">
    <source>
        <dbReference type="ARBA" id="ARBA00022692"/>
    </source>
</evidence>
<keyword evidence="5 9" id="KW-0798">TonB box</keyword>
<dbReference type="Pfam" id="PF13715">
    <property type="entry name" value="CarbopepD_reg_2"/>
    <property type="match status" value="1"/>
</dbReference>
<evidence type="ECO:0000256" key="8">
    <source>
        <dbReference type="PROSITE-ProRule" id="PRU01360"/>
    </source>
</evidence>
<dbReference type="InterPro" id="IPR012910">
    <property type="entry name" value="Plug_dom"/>
</dbReference>
<dbReference type="InterPro" id="IPR008969">
    <property type="entry name" value="CarboxyPept-like_regulatory"/>
</dbReference>
<evidence type="ECO:0000313" key="14">
    <source>
        <dbReference type="Proteomes" id="UP001319080"/>
    </source>
</evidence>
<evidence type="ECO:0000256" key="5">
    <source>
        <dbReference type="ARBA" id="ARBA00023077"/>
    </source>
</evidence>
<evidence type="ECO:0000256" key="1">
    <source>
        <dbReference type="ARBA" id="ARBA00004571"/>
    </source>
</evidence>
<accession>A0AAP2GNR6</accession>
<dbReference type="SUPFAM" id="SSF56935">
    <property type="entry name" value="Porins"/>
    <property type="match status" value="1"/>
</dbReference>
<keyword evidence="3 8" id="KW-1134">Transmembrane beta strand</keyword>
<evidence type="ECO:0000256" key="9">
    <source>
        <dbReference type="RuleBase" id="RU003357"/>
    </source>
</evidence>
<dbReference type="InterPro" id="IPR000531">
    <property type="entry name" value="Beta-barrel_TonB"/>
</dbReference>
<comment type="caution">
    <text evidence="13">The sequence shown here is derived from an EMBL/GenBank/DDBJ whole genome shotgun (WGS) entry which is preliminary data.</text>
</comment>
<keyword evidence="4 8" id="KW-0812">Transmembrane</keyword>
<name>A0AAP2GNR6_9BACT</name>
<dbReference type="SUPFAM" id="SSF49464">
    <property type="entry name" value="Carboxypeptidase regulatory domain-like"/>
    <property type="match status" value="1"/>
</dbReference>
<dbReference type="InterPro" id="IPR023996">
    <property type="entry name" value="TonB-dep_OMP_SusC/RagA"/>
</dbReference>
<reference evidence="13 14" key="1">
    <citation type="submission" date="2021-05" db="EMBL/GenBank/DDBJ databases">
        <title>A Polyphasic approach of four new species of the genus Ohtaekwangia: Ohtaekwangia histidinii sp. nov., Ohtaekwangia cretensis sp. nov., Ohtaekwangia indiensis sp. nov., Ohtaekwangia reichenbachii sp. nov. from diverse environment.</title>
        <authorList>
            <person name="Octaviana S."/>
        </authorList>
    </citation>
    <scope>NUCLEOTIDE SEQUENCE [LARGE SCALE GENOMIC DNA]</scope>
    <source>
        <strain evidence="13 14">PWU5</strain>
    </source>
</reference>
<sequence length="993" mass="108979">MQRIITLLIICVLAVPAWAQTRTIKGTVTDAVDGSPMPGVNVIVQGTSRGTATDAEGNYSLDIGQEEATLTFTLVGYKSQSVAVSTQTVVDVALEGDVTTLDDIVVIGYGVVKKSDLTGSVSSVRGADLTKVPAVSPMQALQGRVPGVQVVSTTGAPGAAPVVRIRGQGTFNDSSPIYVVDGVIVQDVDFLNSGDIESMEVLKDASSTAIYGARGANGVVMITTKRGKPGQEYPTISLSAEYSVQQLQNKIDLLNGRDFATYVNQFAPGSYNNVDVVPNTDWQELVFGTAPIQNYQFSAAGASAKIQYYIGLGYFKQEGIVEKSAYERITIKLNNTFHLSKNVRFGNNFTITPYKQTNTGGNAVFATYRALPVVTPRNPDGNFNAVPNVGNPLADIEYTNSSDRGIRGVGNLFGEVNFLDNAFTFRTSVGVDAKYFKNRAFTPVFFVSPQQQRSQNLLIKKFEDQATVLWENTLNFQKNFGDHHIDALAGFTMQNTTSEFLRLQSQNILRDDEDFWYFNQGSPITIIDSEKDENGADPKYNYSMISYLFRANYTYKGKYLFTASFRRDGSSKFTDINRYADFPSMAVGWNIIEEPFLQDVTFLDNLKLRASWGKTGNEKIEYLKIYSLVDNGVNAVFGQGDRLFSGATYGITGNPDLIWETTTQTDVGIEAGFFNNRLKVEMDYYRRITSDILIPLEVPGYLGNGSGAQITFNAGEILNRGFEFNVGWESKLDNGLGYRLGAVGTTIHNEVLKIQGGGSVSGQLLGPNSITRSIVGESIGSFYGYQVDGLFQNQGELNAYPHMDNVGVGDVRFVNINNDNKIDDSDRTSLGSPIPTMLYGISLGLDFKGFDFGLDFQGESGAEIMNYKETVRPDLYNFEAHVMDYWRGEGTSNSEPRPSEGGVNFLPSSRFVQSANFFRLRNLTLGYTVPKSITDRLAVKAARVYIRGTNVFTAKSFTGYSPEIANENPLDSKVDRGTYPIASIYSCGLNLTF</sequence>
<proteinExistence type="inferred from homology"/>
<dbReference type="InterPro" id="IPR037066">
    <property type="entry name" value="Plug_dom_sf"/>
</dbReference>
<keyword evidence="6 8" id="KW-0472">Membrane</keyword>
<evidence type="ECO:0000256" key="2">
    <source>
        <dbReference type="ARBA" id="ARBA00022448"/>
    </source>
</evidence>
<evidence type="ECO:0000259" key="11">
    <source>
        <dbReference type="Pfam" id="PF00593"/>
    </source>
</evidence>
<dbReference type="InterPro" id="IPR036942">
    <property type="entry name" value="Beta-barrel_TonB_sf"/>
</dbReference>
<dbReference type="Pfam" id="PF00593">
    <property type="entry name" value="TonB_dep_Rec_b-barrel"/>
    <property type="match status" value="1"/>
</dbReference>
<feature type="domain" description="TonB-dependent receptor-like beta-barrel" evidence="11">
    <location>
        <begin position="367"/>
        <end position="930"/>
    </location>
</feature>
<dbReference type="Proteomes" id="UP001319080">
    <property type="component" value="Unassembled WGS sequence"/>
</dbReference>
<organism evidence="13 14">
    <name type="scientific">Dawidia cretensis</name>
    <dbReference type="NCBI Taxonomy" id="2782350"/>
    <lineage>
        <taxon>Bacteria</taxon>
        <taxon>Pseudomonadati</taxon>
        <taxon>Bacteroidota</taxon>
        <taxon>Cytophagia</taxon>
        <taxon>Cytophagales</taxon>
        <taxon>Chryseotaleaceae</taxon>
        <taxon>Dawidia</taxon>
    </lineage>
</organism>
<dbReference type="NCBIfam" id="TIGR04056">
    <property type="entry name" value="OMP_RagA_SusC"/>
    <property type="match status" value="1"/>
</dbReference>
<dbReference type="FunFam" id="2.170.130.10:FF:000008">
    <property type="entry name" value="SusC/RagA family TonB-linked outer membrane protein"/>
    <property type="match status" value="1"/>
</dbReference>
<evidence type="ECO:0000256" key="10">
    <source>
        <dbReference type="SAM" id="SignalP"/>
    </source>
</evidence>
<feature type="signal peptide" evidence="10">
    <location>
        <begin position="1"/>
        <end position="19"/>
    </location>
</feature>
<dbReference type="Gene3D" id="2.40.170.20">
    <property type="entry name" value="TonB-dependent receptor, beta-barrel domain"/>
    <property type="match status" value="1"/>
</dbReference>
<keyword evidence="7 8" id="KW-0998">Cell outer membrane</keyword>
<dbReference type="PROSITE" id="PS52016">
    <property type="entry name" value="TONB_DEPENDENT_REC_3"/>
    <property type="match status" value="1"/>
</dbReference>
<keyword evidence="2 8" id="KW-0813">Transport</keyword>
<dbReference type="InterPro" id="IPR039426">
    <property type="entry name" value="TonB-dep_rcpt-like"/>
</dbReference>
<keyword evidence="10" id="KW-0732">Signal</keyword>
<dbReference type="NCBIfam" id="TIGR04057">
    <property type="entry name" value="SusC_RagA_signa"/>
    <property type="match status" value="1"/>
</dbReference>
<comment type="similarity">
    <text evidence="8 9">Belongs to the TonB-dependent receptor family.</text>
</comment>
<evidence type="ECO:0000256" key="7">
    <source>
        <dbReference type="ARBA" id="ARBA00023237"/>
    </source>
</evidence>
<dbReference type="EMBL" id="JAHESE010000003">
    <property type="protein sequence ID" value="MBT1707801.1"/>
    <property type="molecule type" value="Genomic_DNA"/>
</dbReference>
<evidence type="ECO:0000313" key="13">
    <source>
        <dbReference type="EMBL" id="MBT1707801.1"/>
    </source>
</evidence>
<comment type="subcellular location">
    <subcellularLocation>
        <location evidence="1 8">Cell outer membrane</location>
        <topology evidence="1 8">Multi-pass membrane protein</topology>
    </subcellularLocation>
</comment>
<dbReference type="AlphaFoldDB" id="A0AAP2GNR6"/>
<dbReference type="Gene3D" id="2.170.130.10">
    <property type="entry name" value="TonB-dependent receptor, plug domain"/>
    <property type="match status" value="1"/>
</dbReference>
<gene>
    <name evidence="13" type="ORF">KK062_06195</name>
</gene>
<protein>
    <submittedName>
        <fullName evidence="13">TonB-dependent receptor</fullName>
    </submittedName>
</protein>